<dbReference type="AlphaFoldDB" id="A0A1H9VGK2"/>
<protein>
    <submittedName>
        <fullName evidence="1">Uncharacterized protein</fullName>
    </submittedName>
</protein>
<name>A0A1H9VGK2_BUTFI</name>
<dbReference type="EMBL" id="FOGJ01000023">
    <property type="protein sequence ID" value="SES20772.1"/>
    <property type="molecule type" value="Genomic_DNA"/>
</dbReference>
<sequence length="52" mass="6010">MVIEKTDVKKEDAAKLDLYRQIGIGYQAMLDGKEKSLDQVKKEIQDRRNSRG</sequence>
<dbReference type="RefSeq" id="WP_177174938.1">
    <property type="nucleotide sequence ID" value="NZ_FOGJ01000023.1"/>
</dbReference>
<accession>A0A1H9VGK2</accession>
<evidence type="ECO:0000313" key="2">
    <source>
        <dbReference type="Proteomes" id="UP000182584"/>
    </source>
</evidence>
<reference evidence="1 2" key="1">
    <citation type="submission" date="2016-10" db="EMBL/GenBank/DDBJ databases">
        <authorList>
            <person name="de Groot N.N."/>
        </authorList>
    </citation>
    <scope>NUCLEOTIDE SEQUENCE [LARGE SCALE GENOMIC DNA]</scope>
    <source>
        <strain evidence="1 2">AR40</strain>
    </source>
</reference>
<dbReference type="Proteomes" id="UP000182584">
    <property type="component" value="Unassembled WGS sequence"/>
</dbReference>
<gene>
    <name evidence="1" type="ORF">SAMN04487884_12322</name>
</gene>
<proteinExistence type="predicted"/>
<organism evidence="1 2">
    <name type="scientific">Butyrivibrio fibrisolvens</name>
    <dbReference type="NCBI Taxonomy" id="831"/>
    <lineage>
        <taxon>Bacteria</taxon>
        <taxon>Bacillati</taxon>
        <taxon>Bacillota</taxon>
        <taxon>Clostridia</taxon>
        <taxon>Lachnospirales</taxon>
        <taxon>Lachnospiraceae</taxon>
        <taxon>Butyrivibrio</taxon>
    </lineage>
</organism>
<evidence type="ECO:0000313" key="1">
    <source>
        <dbReference type="EMBL" id="SES20772.1"/>
    </source>
</evidence>